<evidence type="ECO:0000313" key="2">
    <source>
        <dbReference type="WBParaSite" id="PS1159_v2.g10824.t1"/>
    </source>
</evidence>
<name>A0AC35EUH0_9BILA</name>
<reference evidence="2" key="1">
    <citation type="submission" date="2022-11" db="UniProtKB">
        <authorList>
            <consortium name="WormBaseParasite"/>
        </authorList>
    </citation>
    <scope>IDENTIFICATION</scope>
</reference>
<dbReference type="Proteomes" id="UP000887580">
    <property type="component" value="Unplaced"/>
</dbReference>
<organism evidence="1 2">
    <name type="scientific">Panagrolaimus sp. PS1159</name>
    <dbReference type="NCBI Taxonomy" id="55785"/>
    <lineage>
        <taxon>Eukaryota</taxon>
        <taxon>Metazoa</taxon>
        <taxon>Ecdysozoa</taxon>
        <taxon>Nematoda</taxon>
        <taxon>Chromadorea</taxon>
        <taxon>Rhabditida</taxon>
        <taxon>Tylenchina</taxon>
        <taxon>Panagrolaimomorpha</taxon>
        <taxon>Panagrolaimoidea</taxon>
        <taxon>Panagrolaimidae</taxon>
        <taxon>Panagrolaimus</taxon>
    </lineage>
</organism>
<proteinExistence type="predicted"/>
<protein>
    <submittedName>
        <fullName evidence="2">C2H2-type domain-containing protein</fullName>
    </submittedName>
</protein>
<sequence>MCSQCGTYVQNLAQHFARHQDNAEVYKVWCSGCKKYYWNWLRHAITQHFYAMDVVQIKSHYKVHRQTELHEGLVPPGEWVCEAKWSNDENCHISVPRILRCSVFQEYLKTVNNGVDVSPDQYRVDISPDKYRTVFERNDEIENRFFYLNINPTNLSSSAAARQHSHSRYQELPPLEDPKARIEKWLKDCEEIKKNKVRRQ</sequence>
<dbReference type="WBParaSite" id="PS1159_v2.g10824.t1">
    <property type="protein sequence ID" value="PS1159_v2.g10824.t1"/>
    <property type="gene ID" value="PS1159_v2.g10824"/>
</dbReference>
<accession>A0AC35EUH0</accession>
<evidence type="ECO:0000313" key="1">
    <source>
        <dbReference type="Proteomes" id="UP000887580"/>
    </source>
</evidence>